<proteinExistence type="predicted"/>
<keyword evidence="3" id="KW-1185">Reference proteome</keyword>
<protein>
    <submittedName>
        <fullName evidence="2">Uncharacterized protein</fullName>
    </submittedName>
</protein>
<evidence type="ECO:0000256" key="1">
    <source>
        <dbReference type="SAM" id="MobiDB-lite"/>
    </source>
</evidence>
<organism evidence="2 3">
    <name type="scientific">Carex littledalei</name>
    <dbReference type="NCBI Taxonomy" id="544730"/>
    <lineage>
        <taxon>Eukaryota</taxon>
        <taxon>Viridiplantae</taxon>
        <taxon>Streptophyta</taxon>
        <taxon>Embryophyta</taxon>
        <taxon>Tracheophyta</taxon>
        <taxon>Spermatophyta</taxon>
        <taxon>Magnoliopsida</taxon>
        <taxon>Liliopsida</taxon>
        <taxon>Poales</taxon>
        <taxon>Cyperaceae</taxon>
        <taxon>Cyperoideae</taxon>
        <taxon>Cariceae</taxon>
        <taxon>Carex</taxon>
        <taxon>Carex subgen. Euthyceras</taxon>
    </lineage>
</organism>
<name>A0A833QFP6_9POAL</name>
<accession>A0A833QFP6</accession>
<dbReference type="EMBL" id="SWLB01000023">
    <property type="protein sequence ID" value="KAF3323315.1"/>
    <property type="molecule type" value="Genomic_DNA"/>
</dbReference>
<dbReference type="OrthoDB" id="3863715at2759"/>
<dbReference type="AlphaFoldDB" id="A0A833QFP6"/>
<dbReference type="Proteomes" id="UP000623129">
    <property type="component" value="Unassembled WGS sequence"/>
</dbReference>
<reference evidence="2" key="1">
    <citation type="submission" date="2020-01" db="EMBL/GenBank/DDBJ databases">
        <title>Genome sequence of Kobresia littledalei, the first chromosome-level genome in the family Cyperaceae.</title>
        <authorList>
            <person name="Qu G."/>
        </authorList>
    </citation>
    <scope>NUCLEOTIDE SEQUENCE</scope>
    <source>
        <strain evidence="2">C.B.Clarke</strain>
        <tissue evidence="2">Leaf</tissue>
    </source>
</reference>
<evidence type="ECO:0000313" key="3">
    <source>
        <dbReference type="Proteomes" id="UP000623129"/>
    </source>
</evidence>
<evidence type="ECO:0000313" key="2">
    <source>
        <dbReference type="EMBL" id="KAF3323315.1"/>
    </source>
</evidence>
<feature type="region of interest" description="Disordered" evidence="1">
    <location>
        <begin position="45"/>
        <end position="93"/>
    </location>
</feature>
<comment type="caution">
    <text evidence="2">The sequence shown here is derived from an EMBL/GenBank/DDBJ whole genome shotgun (WGS) entry which is preliminary data.</text>
</comment>
<feature type="compositionally biased region" description="Low complexity" evidence="1">
    <location>
        <begin position="59"/>
        <end position="92"/>
    </location>
</feature>
<gene>
    <name evidence="2" type="ORF">FCM35_KLT12046</name>
</gene>
<sequence>MEHQCEWQIVTRRRRYPASWSTPTATQQPSPLTYTPFAHLHSYAHDVTNNPTPPIAPNSKPKSLSTSCSPSPLSSPKSSSSSTIYYSPHSPTQLRFPPSPRFEEWRGRCFRCCHTSHTSGNYRFPTKCGKCWGEGHVGTRCKETKLDLAAKPFLPAKKTAPVHLLKRERILMIFYPVQIYNLA</sequence>